<keyword evidence="2" id="KW-1185">Reference proteome</keyword>
<comment type="caution">
    <text evidence="1">The sequence shown here is derived from an EMBL/GenBank/DDBJ whole genome shotgun (WGS) entry which is preliminary data.</text>
</comment>
<sequence>MFKSDNFTHAEKISLAKEIAVIGVQATPLTSMLMAKGNIEKALSTVYTWREKTLDHDEDLSAVEGSDEIKFYESARAELNNILEIFKKGASVSGTAVAMKSTQFSQEIEDRLLELKINMEKKFINGVKADGSVAPFKRQMSGLIEFADESNAVEVTGNVTEDTVKEFMRNLWNQDLAEGTVYALVNADIKEQIDAIYKDRYGYNHVTTNFGLLVDSINTNYGTVHFVLSKHVPADKIVAFNDSYVSLAYLREPHFEPLAKSGDNVKGQVIAESTLKVGSPKGVAVVTISGATEE</sequence>
<proteinExistence type="predicted"/>
<dbReference type="Proteomes" id="UP000681870">
    <property type="component" value="Unassembled WGS sequence"/>
</dbReference>
<name>A0ABS5MC86_9BACI</name>
<evidence type="ECO:0000313" key="1">
    <source>
        <dbReference type="EMBL" id="MBS3679946.1"/>
    </source>
</evidence>
<dbReference type="EMBL" id="JAGXBY010000002">
    <property type="protein sequence ID" value="MBS3679946.1"/>
    <property type="molecule type" value="Genomic_DNA"/>
</dbReference>
<evidence type="ECO:0000313" key="2">
    <source>
        <dbReference type="Proteomes" id="UP000681870"/>
    </source>
</evidence>
<gene>
    <name evidence="1" type="ORF">KGF86_06955</name>
</gene>
<dbReference type="RefSeq" id="WP_211741455.1">
    <property type="nucleotide sequence ID" value="NZ_JAGXBY010000002.1"/>
</dbReference>
<organism evidence="1 2">
    <name type="scientific">Ornithinibacillus massiliensis</name>
    <dbReference type="NCBI Taxonomy" id="1944633"/>
    <lineage>
        <taxon>Bacteria</taxon>
        <taxon>Bacillati</taxon>
        <taxon>Bacillota</taxon>
        <taxon>Bacilli</taxon>
        <taxon>Bacillales</taxon>
        <taxon>Bacillaceae</taxon>
        <taxon>Ornithinibacillus</taxon>
    </lineage>
</organism>
<dbReference type="InterPro" id="IPR035198">
    <property type="entry name" value="SU10_MCP"/>
</dbReference>
<reference evidence="1 2" key="1">
    <citation type="submission" date="2021-05" db="EMBL/GenBank/DDBJ databases">
        <title>Ornithinibacillus massiliensis sp. nov.</title>
        <authorList>
            <person name="Iwaza R."/>
            <person name="Lagier J.-C."/>
            <person name="Raoult D."/>
        </authorList>
    </citation>
    <scope>NUCLEOTIDE SEQUENCE [LARGE SCALE GENOMIC DNA]</scope>
    <source>
        <strain evidence="1 2">Marseille-P3601</strain>
    </source>
</reference>
<dbReference type="Pfam" id="PF17236">
    <property type="entry name" value="SU10_MCP"/>
    <property type="match status" value="1"/>
</dbReference>
<protein>
    <submittedName>
        <fullName evidence="1">DUF5309 domain-containing protein</fullName>
    </submittedName>
</protein>
<accession>A0ABS5MC86</accession>